<dbReference type="AlphaFoldDB" id="A0A0C1GPW7"/>
<comment type="caution">
    <text evidence="3">The sequence shown here is derived from an EMBL/GenBank/DDBJ whole genome shotgun (WGS) entry which is preliminary data.</text>
</comment>
<evidence type="ECO:0000313" key="3">
    <source>
        <dbReference type="EMBL" id="KIC07426.1"/>
    </source>
</evidence>
<proteinExistence type="predicted"/>
<dbReference type="EMBL" id="JUFZ01000055">
    <property type="protein sequence ID" value="KIC07426.1"/>
    <property type="molecule type" value="Genomic_DNA"/>
</dbReference>
<reference evidence="3 4" key="1">
    <citation type="submission" date="2014-12" db="EMBL/GenBank/DDBJ databases">
        <title>Genome sequence of Morococcus cerebrosus.</title>
        <authorList>
            <person name="Shin S.-K."/>
            <person name="Yi H."/>
        </authorList>
    </citation>
    <scope>NUCLEOTIDE SEQUENCE [LARGE SCALE GENOMIC DNA]</scope>
    <source>
        <strain evidence="3 4">CIP 81.93</strain>
    </source>
</reference>
<evidence type="ECO:0000256" key="1">
    <source>
        <dbReference type="SAM" id="MobiDB-lite"/>
    </source>
</evidence>
<dbReference type="Gene3D" id="3.40.50.1820">
    <property type="entry name" value="alpha/beta hydrolase"/>
    <property type="match status" value="1"/>
</dbReference>
<feature type="domain" description="Serine aminopeptidase S33" evidence="2">
    <location>
        <begin position="77"/>
        <end position="174"/>
    </location>
</feature>
<dbReference type="InterPro" id="IPR029058">
    <property type="entry name" value="AB_hydrolase_fold"/>
</dbReference>
<gene>
    <name evidence="3" type="ORF">MCC93_14050</name>
</gene>
<organism evidence="3 4">
    <name type="scientific">Morococcus cerebrosus</name>
    <dbReference type="NCBI Taxonomy" id="1056807"/>
    <lineage>
        <taxon>Bacteria</taxon>
        <taxon>Pseudomonadati</taxon>
        <taxon>Pseudomonadota</taxon>
        <taxon>Betaproteobacteria</taxon>
        <taxon>Neisseriales</taxon>
        <taxon>Neisseriaceae</taxon>
        <taxon>Morococcus</taxon>
    </lineage>
</organism>
<dbReference type="SUPFAM" id="SSF53474">
    <property type="entry name" value="alpha/beta-Hydrolases"/>
    <property type="match status" value="1"/>
</dbReference>
<feature type="region of interest" description="Disordered" evidence="1">
    <location>
        <begin position="29"/>
        <end position="49"/>
    </location>
</feature>
<dbReference type="Pfam" id="PF12146">
    <property type="entry name" value="Hydrolase_4"/>
    <property type="match status" value="1"/>
</dbReference>
<dbReference type="Proteomes" id="UP000031390">
    <property type="component" value="Unassembled WGS sequence"/>
</dbReference>
<dbReference type="GO" id="GO:0016740">
    <property type="term" value="F:transferase activity"/>
    <property type="evidence" value="ECO:0007669"/>
    <property type="project" value="UniProtKB-KW"/>
</dbReference>
<dbReference type="InterPro" id="IPR022742">
    <property type="entry name" value="Hydrolase_4"/>
</dbReference>
<protein>
    <submittedName>
        <fullName evidence="3">Acetyltransferase</fullName>
    </submittedName>
</protein>
<dbReference type="PATRIC" id="fig|1056807.3.peg.1353"/>
<accession>A0A0C1GPW7</accession>
<evidence type="ECO:0000259" key="2">
    <source>
        <dbReference type="Pfam" id="PF12146"/>
    </source>
</evidence>
<name>A0A0C1GPW7_9NEIS</name>
<keyword evidence="3" id="KW-0808">Transferase</keyword>
<evidence type="ECO:0000313" key="4">
    <source>
        <dbReference type="Proteomes" id="UP000031390"/>
    </source>
</evidence>
<feature type="compositionally biased region" description="Polar residues" evidence="1">
    <location>
        <begin position="30"/>
        <end position="47"/>
    </location>
</feature>
<sequence length="281" mass="31544">MNRRSSENLEIRFSDDLFALRRTFKPDPFQQRSSENTATDFNRSLSPFSKDKTRPQYGMTYLWHNAYGKIQEVFMSKIILLHGLHMHSWVMKPLADMLAKQGFDVALFGYYSVWHTMQQHTQALAEFVEKHDTGEPLHFAGHSLGGLVLRHFAAAHPEKITGRIVTFGTPHQGSRAAQRVFRLGLKTPVLGGAYRDALDGGTPDLPEHIELGSIAGNKPLGLGRVLGLHGEHDGTVLVSETRCPNMRDHVILPVSHSGMLFKHITAEQTATFLREGRFNHG</sequence>
<dbReference type="PANTHER" id="PTHR37946">
    <property type="entry name" value="SLL1969 PROTEIN"/>
    <property type="match status" value="1"/>
</dbReference>
<dbReference type="PANTHER" id="PTHR37946:SF1">
    <property type="entry name" value="SLL1969 PROTEIN"/>
    <property type="match status" value="1"/>
</dbReference>